<name>A0AAE1CJ50_9GAST</name>
<feature type="region of interest" description="Disordered" evidence="1">
    <location>
        <begin position="1"/>
        <end position="26"/>
    </location>
</feature>
<evidence type="ECO:0000313" key="2">
    <source>
        <dbReference type="EMBL" id="KAK3697437.1"/>
    </source>
</evidence>
<sequence length="234" mass="26012">MFLSSFPATRSGTLNRSSNRAPPHTHAHIRLQSTHTGAHQHTNLSSTHTILTHTQGSDPHIPLLTLWGSCSDFLCLLTILISLPTPVHQPCSCVSYRRKTEEESEHQEQQETQIMTVKPQNRCDGQMVGGGGEEQDRVSGRGWCKERERKRQEDDRKGANASTSTSRLGGNVEEKAHDFMGEIEKKLACGTGPRRGVGEDENREDAVGIRIKTSHTLCRKSSKRCTVPPMKSCF</sequence>
<protein>
    <submittedName>
        <fullName evidence="2">Uncharacterized protein</fullName>
    </submittedName>
</protein>
<evidence type="ECO:0000313" key="3">
    <source>
        <dbReference type="Proteomes" id="UP001283361"/>
    </source>
</evidence>
<accession>A0AAE1CJ50</accession>
<feature type="compositionally biased region" description="Basic and acidic residues" evidence="1">
    <location>
        <begin position="134"/>
        <end position="158"/>
    </location>
</feature>
<dbReference type="EMBL" id="JAWDGP010008010">
    <property type="protein sequence ID" value="KAK3697437.1"/>
    <property type="molecule type" value="Genomic_DNA"/>
</dbReference>
<gene>
    <name evidence="2" type="ORF">RRG08_031201</name>
</gene>
<feature type="region of interest" description="Disordered" evidence="1">
    <location>
        <begin position="102"/>
        <end position="171"/>
    </location>
</feature>
<evidence type="ECO:0000256" key="1">
    <source>
        <dbReference type="SAM" id="MobiDB-lite"/>
    </source>
</evidence>
<dbReference type="Proteomes" id="UP001283361">
    <property type="component" value="Unassembled WGS sequence"/>
</dbReference>
<dbReference type="AlphaFoldDB" id="A0AAE1CJ50"/>
<reference evidence="2" key="1">
    <citation type="journal article" date="2023" name="G3 (Bethesda)">
        <title>A reference genome for the long-term kleptoplast-retaining sea slug Elysia crispata morphotype clarki.</title>
        <authorList>
            <person name="Eastman K.E."/>
            <person name="Pendleton A.L."/>
            <person name="Shaikh M.A."/>
            <person name="Suttiyut T."/>
            <person name="Ogas R."/>
            <person name="Tomko P."/>
            <person name="Gavelis G."/>
            <person name="Widhalm J.R."/>
            <person name="Wisecaver J.H."/>
        </authorList>
    </citation>
    <scope>NUCLEOTIDE SEQUENCE</scope>
    <source>
        <strain evidence="2">ECLA1</strain>
    </source>
</reference>
<comment type="caution">
    <text evidence="2">The sequence shown here is derived from an EMBL/GenBank/DDBJ whole genome shotgun (WGS) entry which is preliminary data.</text>
</comment>
<proteinExistence type="predicted"/>
<organism evidence="2 3">
    <name type="scientific">Elysia crispata</name>
    <name type="common">lettuce slug</name>
    <dbReference type="NCBI Taxonomy" id="231223"/>
    <lineage>
        <taxon>Eukaryota</taxon>
        <taxon>Metazoa</taxon>
        <taxon>Spiralia</taxon>
        <taxon>Lophotrochozoa</taxon>
        <taxon>Mollusca</taxon>
        <taxon>Gastropoda</taxon>
        <taxon>Heterobranchia</taxon>
        <taxon>Euthyneura</taxon>
        <taxon>Panpulmonata</taxon>
        <taxon>Sacoglossa</taxon>
        <taxon>Placobranchoidea</taxon>
        <taxon>Plakobranchidae</taxon>
        <taxon>Elysia</taxon>
    </lineage>
</organism>
<feature type="compositionally biased region" description="Polar residues" evidence="1">
    <location>
        <begin position="1"/>
        <end position="20"/>
    </location>
</feature>
<keyword evidence="3" id="KW-1185">Reference proteome</keyword>